<dbReference type="InterPro" id="IPR039426">
    <property type="entry name" value="TonB-dep_rcpt-like"/>
</dbReference>
<gene>
    <name evidence="16" type="ORF">EC912_105268</name>
</gene>
<protein>
    <submittedName>
        <fullName evidence="16">Iron complex outermembrane receptor protein</fullName>
    </submittedName>
</protein>
<evidence type="ECO:0000313" key="17">
    <source>
        <dbReference type="Proteomes" id="UP000295645"/>
    </source>
</evidence>
<feature type="chain" id="PRO_5020992623" evidence="13">
    <location>
        <begin position="33"/>
        <end position="821"/>
    </location>
</feature>
<dbReference type="InterPro" id="IPR036942">
    <property type="entry name" value="Beta-barrel_TonB_sf"/>
</dbReference>
<evidence type="ECO:0000256" key="13">
    <source>
        <dbReference type="SAM" id="SignalP"/>
    </source>
</evidence>
<dbReference type="OrthoDB" id="127311at2"/>
<keyword evidence="16" id="KW-0675">Receptor</keyword>
<evidence type="ECO:0000256" key="12">
    <source>
        <dbReference type="RuleBase" id="RU003357"/>
    </source>
</evidence>
<evidence type="ECO:0000256" key="1">
    <source>
        <dbReference type="ARBA" id="ARBA00004571"/>
    </source>
</evidence>
<dbReference type="SUPFAM" id="SSF56935">
    <property type="entry name" value="Porins"/>
    <property type="match status" value="1"/>
</dbReference>
<keyword evidence="3 11" id="KW-1134">Transmembrane beta strand</keyword>
<evidence type="ECO:0000256" key="10">
    <source>
        <dbReference type="ARBA" id="ARBA00023237"/>
    </source>
</evidence>
<evidence type="ECO:0000256" key="11">
    <source>
        <dbReference type="PROSITE-ProRule" id="PRU01360"/>
    </source>
</evidence>
<dbReference type="EMBL" id="SMCS01000005">
    <property type="protein sequence ID" value="TCV93407.1"/>
    <property type="molecule type" value="Genomic_DNA"/>
</dbReference>
<evidence type="ECO:0000256" key="6">
    <source>
        <dbReference type="ARBA" id="ARBA00023004"/>
    </source>
</evidence>
<comment type="caution">
    <text evidence="16">The sequence shown here is derived from an EMBL/GenBank/DDBJ whole genome shotgun (WGS) entry which is preliminary data.</text>
</comment>
<dbReference type="Gene3D" id="2.40.170.20">
    <property type="entry name" value="TonB-dependent receptor, beta-barrel domain"/>
    <property type="match status" value="1"/>
</dbReference>
<feature type="domain" description="TonB-dependent receptor plug" evidence="15">
    <location>
        <begin position="77"/>
        <end position="183"/>
    </location>
</feature>
<evidence type="ECO:0000256" key="5">
    <source>
        <dbReference type="ARBA" id="ARBA00022692"/>
    </source>
</evidence>
<evidence type="ECO:0000259" key="14">
    <source>
        <dbReference type="Pfam" id="PF00593"/>
    </source>
</evidence>
<dbReference type="InterPro" id="IPR012910">
    <property type="entry name" value="Plug_dom"/>
</dbReference>
<evidence type="ECO:0000256" key="3">
    <source>
        <dbReference type="ARBA" id="ARBA00022452"/>
    </source>
</evidence>
<name>A0A4R3YLF0_9GAMM</name>
<keyword evidence="7" id="KW-0406">Ion transport</keyword>
<sequence>MSIRQRKLAVCLRSILGNGTVLSLCFCASAMAQDQPATDAPKPAKVTKSAPASAEEKDAVALGNITVTSQSRTQEVQVVPIPVQIVTQKQIDALAATDLSKMNGYIPGLFVDGSQPTQPVYSLRGITVTDFGIGTDSPIGIYEDGVYTGKTGGALLTFNDIQRVEVLKGPQGTLFGRNSAGGAISVVTNEPEDDWEGKAKVRLGNYGTRYVDGVLNAPIAPDLAARFSFVDTQSNGWLRDTANGQHYNKNDDWGIRSQLRWNAPGDTKVRVSWEHEKLNQPARPAIGLVPVPAAPGVLPFPADPQTYLNPIDAPVYNDVKGNNERRTFDGVSLFVDHSFPFGDLSSITAYRHFSTFNLEDGDGTNQPYLYLDTNNIEQNTSWSQEFKLSGKNDLLDWVAGVSYYHDNARQDSQVNLLTDSIDTLLNNTGVAPGGLYGPLGAALGQPGLLLNNPWQENMINHGRYTAEALYGDVIWHLSDRLNLTTGLRFTRDEKNFSWYNPVRTATQLDATLAQLQALGIFDMPGVPPIETFQQNLEFASPIATNAPLAVKRSWNDFSPRVVLDYKLTPNMMLYGSVAKGYEAGGFNAQQVDAVYQPESVWNYEIGLKSYFPDYRLLFNASVYYYRYSNLQSLSLISNGNGALPLYEVTTSDQHAKGLELEAHWQATNALRFNLATTYTNATYQHYVDPQGVSLSGQAVGEPLWSAAAGAEYVWHDVASGDLNLTVQHAYRGKQRCNSDSAAQGQCLSTPAFTLGVAQNRTDLRIGWSSSRMPWSVALYANNVFNKRYVQSINNISASILGTPFAYITPPRTWGVEVGVDF</sequence>
<evidence type="ECO:0000256" key="8">
    <source>
        <dbReference type="ARBA" id="ARBA00023077"/>
    </source>
</evidence>
<accession>A0A4R3YLF0</accession>
<feature type="domain" description="TonB-dependent receptor-like beta-barrel" evidence="14">
    <location>
        <begin position="323"/>
        <end position="783"/>
    </location>
</feature>
<keyword evidence="13" id="KW-0732">Signal</keyword>
<evidence type="ECO:0000256" key="4">
    <source>
        <dbReference type="ARBA" id="ARBA00022496"/>
    </source>
</evidence>
<evidence type="ECO:0000259" key="15">
    <source>
        <dbReference type="Pfam" id="PF07715"/>
    </source>
</evidence>
<evidence type="ECO:0000256" key="2">
    <source>
        <dbReference type="ARBA" id="ARBA00022448"/>
    </source>
</evidence>
<organism evidence="16 17">
    <name type="scientific">Luteibacter rhizovicinus</name>
    <dbReference type="NCBI Taxonomy" id="242606"/>
    <lineage>
        <taxon>Bacteria</taxon>
        <taxon>Pseudomonadati</taxon>
        <taxon>Pseudomonadota</taxon>
        <taxon>Gammaproteobacteria</taxon>
        <taxon>Lysobacterales</taxon>
        <taxon>Rhodanobacteraceae</taxon>
        <taxon>Luteibacter</taxon>
    </lineage>
</organism>
<comment type="subcellular location">
    <subcellularLocation>
        <location evidence="1 11">Cell outer membrane</location>
        <topology evidence="1 11">Multi-pass membrane protein</topology>
    </subcellularLocation>
</comment>
<dbReference type="PANTHER" id="PTHR32552">
    <property type="entry name" value="FERRICHROME IRON RECEPTOR-RELATED"/>
    <property type="match status" value="1"/>
</dbReference>
<dbReference type="Pfam" id="PF07715">
    <property type="entry name" value="Plug"/>
    <property type="match status" value="1"/>
</dbReference>
<evidence type="ECO:0000313" key="16">
    <source>
        <dbReference type="EMBL" id="TCV93407.1"/>
    </source>
</evidence>
<dbReference type="PROSITE" id="PS52016">
    <property type="entry name" value="TONB_DEPENDENT_REC_3"/>
    <property type="match status" value="1"/>
</dbReference>
<dbReference type="Proteomes" id="UP000295645">
    <property type="component" value="Unassembled WGS sequence"/>
</dbReference>
<dbReference type="RefSeq" id="WP_132145175.1">
    <property type="nucleotide sequence ID" value="NZ_SMCS01000005.1"/>
</dbReference>
<dbReference type="PANTHER" id="PTHR32552:SF81">
    <property type="entry name" value="TONB-DEPENDENT OUTER MEMBRANE RECEPTOR"/>
    <property type="match status" value="1"/>
</dbReference>
<dbReference type="AlphaFoldDB" id="A0A4R3YLF0"/>
<evidence type="ECO:0000256" key="9">
    <source>
        <dbReference type="ARBA" id="ARBA00023136"/>
    </source>
</evidence>
<keyword evidence="17" id="KW-1185">Reference proteome</keyword>
<comment type="similarity">
    <text evidence="11 12">Belongs to the TonB-dependent receptor family.</text>
</comment>
<keyword evidence="6" id="KW-0408">Iron</keyword>
<feature type="signal peptide" evidence="13">
    <location>
        <begin position="1"/>
        <end position="32"/>
    </location>
</feature>
<keyword evidence="8 12" id="KW-0798">TonB box</keyword>
<proteinExistence type="inferred from homology"/>
<dbReference type="InterPro" id="IPR000531">
    <property type="entry name" value="Beta-barrel_TonB"/>
</dbReference>
<keyword evidence="10 11" id="KW-0998">Cell outer membrane</keyword>
<dbReference type="Pfam" id="PF00593">
    <property type="entry name" value="TonB_dep_Rec_b-barrel"/>
    <property type="match status" value="1"/>
</dbReference>
<keyword evidence="9 11" id="KW-0472">Membrane</keyword>
<keyword evidence="2 11" id="KW-0813">Transport</keyword>
<keyword evidence="4" id="KW-0410">Iron transport</keyword>
<reference evidence="16 17" key="1">
    <citation type="submission" date="2019-03" db="EMBL/GenBank/DDBJ databases">
        <title>Above-ground endophytic microbial communities from plants in different locations in the United States.</title>
        <authorList>
            <person name="Frank C."/>
        </authorList>
    </citation>
    <scope>NUCLEOTIDE SEQUENCE [LARGE SCALE GENOMIC DNA]</scope>
    <source>
        <strain evidence="16 17">LP_13_YM</strain>
    </source>
</reference>
<dbReference type="GO" id="GO:0009279">
    <property type="term" value="C:cell outer membrane"/>
    <property type="evidence" value="ECO:0007669"/>
    <property type="project" value="UniProtKB-SubCell"/>
</dbReference>
<dbReference type="GO" id="GO:0006826">
    <property type="term" value="P:iron ion transport"/>
    <property type="evidence" value="ECO:0007669"/>
    <property type="project" value="UniProtKB-KW"/>
</dbReference>
<evidence type="ECO:0000256" key="7">
    <source>
        <dbReference type="ARBA" id="ARBA00023065"/>
    </source>
</evidence>
<keyword evidence="5 11" id="KW-0812">Transmembrane</keyword>